<keyword evidence="5" id="KW-1185">Reference proteome</keyword>
<dbReference type="GO" id="GO:0016491">
    <property type="term" value="F:oxidoreductase activity"/>
    <property type="evidence" value="ECO:0007669"/>
    <property type="project" value="UniProtKB-KW"/>
</dbReference>
<dbReference type="InterPro" id="IPR050259">
    <property type="entry name" value="SDR"/>
</dbReference>
<dbReference type="OrthoDB" id="9803333at2"/>
<dbReference type="InterPro" id="IPR036291">
    <property type="entry name" value="NAD(P)-bd_dom_sf"/>
</dbReference>
<dbReference type="EMBL" id="LAYY01000005">
    <property type="protein sequence ID" value="KKK38924.1"/>
    <property type="molecule type" value="Genomic_DNA"/>
</dbReference>
<evidence type="ECO:0000256" key="2">
    <source>
        <dbReference type="ARBA" id="ARBA00023002"/>
    </source>
</evidence>
<keyword evidence="2" id="KW-0560">Oxidoreductase</keyword>
<protein>
    <submittedName>
        <fullName evidence="4">3-oxoacyl-ACP reductase</fullName>
    </submittedName>
</protein>
<evidence type="ECO:0000313" key="4">
    <source>
        <dbReference type="EMBL" id="KKK38924.1"/>
    </source>
</evidence>
<organism evidence="4 5">
    <name type="scientific">Mesobacillus campisalis</name>
    <dbReference type="NCBI Taxonomy" id="1408103"/>
    <lineage>
        <taxon>Bacteria</taxon>
        <taxon>Bacillati</taxon>
        <taxon>Bacillota</taxon>
        <taxon>Bacilli</taxon>
        <taxon>Bacillales</taxon>
        <taxon>Bacillaceae</taxon>
        <taxon>Mesobacillus</taxon>
    </lineage>
</organism>
<name>A0A0M2SWI7_9BACI</name>
<dbReference type="InterPro" id="IPR002347">
    <property type="entry name" value="SDR_fam"/>
</dbReference>
<dbReference type="PANTHER" id="PTHR42879">
    <property type="entry name" value="3-OXOACYL-(ACYL-CARRIER-PROTEIN) REDUCTASE"/>
    <property type="match status" value="1"/>
</dbReference>
<reference evidence="4 5" key="1">
    <citation type="submission" date="2015-04" db="EMBL/GenBank/DDBJ databases">
        <title>Taxonomic description and genome sequence of Bacillus campisalis sp. nov., a novel member of the genus Bacillus isolated from solar saltern.</title>
        <authorList>
            <person name="Mathan Kumar R."/>
            <person name="Kaur G."/>
            <person name="Kumar A."/>
            <person name="Singh N.K."/>
            <person name="Kaur N."/>
            <person name="Kumar N."/>
            <person name="Mayilraj S."/>
        </authorList>
    </citation>
    <scope>NUCLEOTIDE SEQUENCE [LARGE SCALE GENOMIC DNA]</scope>
    <source>
        <strain evidence="4 5">SA2-6</strain>
    </source>
</reference>
<accession>A0A0M2SWI7</accession>
<dbReference type="PRINTS" id="PR00080">
    <property type="entry name" value="SDRFAMILY"/>
</dbReference>
<evidence type="ECO:0000256" key="3">
    <source>
        <dbReference type="RuleBase" id="RU000363"/>
    </source>
</evidence>
<dbReference type="PRINTS" id="PR00081">
    <property type="entry name" value="GDHRDH"/>
</dbReference>
<dbReference type="FunFam" id="3.40.50.720:FF:000173">
    <property type="entry name" value="3-oxoacyl-[acyl-carrier protein] reductase"/>
    <property type="match status" value="1"/>
</dbReference>
<sequence>MKLRGRTALITGGSTGIGKEIALAYAREGADLAINYYKTKEEAMALKNRIEQEFGRKVMIVEGDVSEVDPVCSMVEATLENFGAIDILVNSAGITHQSPVTDLSVEDWDQMIKVNMRGPFLCVKFVLPHMLERKFGRIINIASQLGQLGGTENAHYAASKAGVIGFTKSVAREVSIHGITANCIAPGPIATPFLLEGYDEAWKERKQSSLPLGRFGRPEEVAPTAVLLASDPDGNLYTGQTLGPNSGDAML</sequence>
<gene>
    <name evidence="4" type="ORF">WQ57_06135</name>
</gene>
<dbReference type="AlphaFoldDB" id="A0A0M2SWI7"/>
<evidence type="ECO:0000313" key="5">
    <source>
        <dbReference type="Proteomes" id="UP000034166"/>
    </source>
</evidence>
<dbReference type="PROSITE" id="PS00061">
    <property type="entry name" value="ADH_SHORT"/>
    <property type="match status" value="1"/>
</dbReference>
<dbReference type="PANTHER" id="PTHR42879:SF2">
    <property type="entry name" value="3-OXOACYL-[ACYL-CARRIER-PROTEIN] REDUCTASE FABG"/>
    <property type="match status" value="1"/>
</dbReference>
<dbReference type="InterPro" id="IPR020904">
    <property type="entry name" value="Sc_DH/Rdtase_CS"/>
</dbReference>
<dbReference type="Proteomes" id="UP000034166">
    <property type="component" value="Unassembled WGS sequence"/>
</dbReference>
<dbReference type="GO" id="GO:0032787">
    <property type="term" value="P:monocarboxylic acid metabolic process"/>
    <property type="evidence" value="ECO:0007669"/>
    <property type="project" value="UniProtKB-ARBA"/>
</dbReference>
<dbReference type="PATRIC" id="fig|1408103.3.peg.1382"/>
<proteinExistence type="inferred from homology"/>
<comment type="caution">
    <text evidence="4">The sequence shown here is derived from an EMBL/GenBank/DDBJ whole genome shotgun (WGS) entry which is preliminary data.</text>
</comment>
<dbReference type="Gene3D" id="3.40.50.720">
    <property type="entry name" value="NAD(P)-binding Rossmann-like Domain"/>
    <property type="match status" value="1"/>
</dbReference>
<dbReference type="RefSeq" id="WP_046522858.1">
    <property type="nucleotide sequence ID" value="NZ_LAYY01000005.1"/>
</dbReference>
<dbReference type="Pfam" id="PF00106">
    <property type="entry name" value="adh_short"/>
    <property type="match status" value="1"/>
</dbReference>
<evidence type="ECO:0000256" key="1">
    <source>
        <dbReference type="ARBA" id="ARBA00006484"/>
    </source>
</evidence>
<comment type="similarity">
    <text evidence="1 3">Belongs to the short-chain dehydrogenases/reductases (SDR) family.</text>
</comment>
<dbReference type="SUPFAM" id="SSF51735">
    <property type="entry name" value="NAD(P)-binding Rossmann-fold domains"/>
    <property type="match status" value="1"/>
</dbReference>